<organism evidence="2 3">
    <name type="scientific">Rhinolophus ferrumequinum</name>
    <name type="common">Greater horseshoe bat</name>
    <dbReference type="NCBI Taxonomy" id="59479"/>
    <lineage>
        <taxon>Eukaryota</taxon>
        <taxon>Metazoa</taxon>
        <taxon>Chordata</taxon>
        <taxon>Craniata</taxon>
        <taxon>Vertebrata</taxon>
        <taxon>Euteleostomi</taxon>
        <taxon>Mammalia</taxon>
        <taxon>Eutheria</taxon>
        <taxon>Laurasiatheria</taxon>
        <taxon>Chiroptera</taxon>
        <taxon>Yinpterochiroptera</taxon>
        <taxon>Rhinolophoidea</taxon>
        <taxon>Rhinolophidae</taxon>
        <taxon>Rhinolophinae</taxon>
        <taxon>Rhinolophus</taxon>
    </lineage>
</organism>
<feature type="region of interest" description="Disordered" evidence="1">
    <location>
        <begin position="1"/>
        <end position="21"/>
    </location>
</feature>
<name>A0A7J7ZCJ7_RHIFE</name>
<comment type="caution">
    <text evidence="2">The sequence shown here is derived from an EMBL/GenBank/DDBJ whole genome shotgun (WGS) entry which is preliminary data.</text>
</comment>
<dbReference type="AlphaFoldDB" id="A0A7J7ZCJ7"/>
<proteinExistence type="predicted"/>
<evidence type="ECO:0000256" key="1">
    <source>
        <dbReference type="SAM" id="MobiDB-lite"/>
    </source>
</evidence>
<protein>
    <submittedName>
        <fullName evidence="2">Uncharacterized protein</fullName>
    </submittedName>
</protein>
<gene>
    <name evidence="2" type="ORF">mRhiFer1_009728</name>
</gene>
<reference evidence="2 3" key="1">
    <citation type="journal article" date="2020" name="Nature">
        <title>Six reference-quality genomes reveal evolution of bat adaptations.</title>
        <authorList>
            <person name="Jebb D."/>
            <person name="Huang Z."/>
            <person name="Pippel M."/>
            <person name="Hughes G.M."/>
            <person name="Lavrichenko K."/>
            <person name="Devanna P."/>
            <person name="Winkler S."/>
            <person name="Jermiin L.S."/>
            <person name="Skirmuntt E.C."/>
            <person name="Katzourakis A."/>
            <person name="Burkitt-Gray L."/>
            <person name="Ray D.A."/>
            <person name="Sullivan K.A.M."/>
            <person name="Roscito J.G."/>
            <person name="Kirilenko B.M."/>
            <person name="Davalos L.M."/>
            <person name="Corthals A.P."/>
            <person name="Power M.L."/>
            <person name="Jones G."/>
            <person name="Ransome R.D."/>
            <person name="Dechmann D.K.N."/>
            <person name="Locatelli A.G."/>
            <person name="Puechmaille S.J."/>
            <person name="Fedrigo O."/>
            <person name="Jarvis E.D."/>
            <person name="Hiller M."/>
            <person name="Vernes S.C."/>
            <person name="Myers E.W."/>
            <person name="Teeling E.C."/>
        </authorList>
    </citation>
    <scope>NUCLEOTIDE SEQUENCE [LARGE SCALE GENOMIC DNA]</scope>
    <source>
        <strain evidence="2">MRhiFer1</strain>
        <tissue evidence="2">Lung</tissue>
    </source>
</reference>
<accession>A0A7J7ZCJ7</accession>
<sequence length="130" mass="14142">MTGYLGGPRCPQENREAPGGSLPCLVTSGARPSTRLLVVPWPLFQMRWTTSERRLHVMTILGYLLFSDRTVSGDTSSRATVVPSALSRPALSTLPTTHASSLPREGSRTCAVHFDAESSRQEAPPNPTFF</sequence>
<evidence type="ECO:0000313" key="3">
    <source>
        <dbReference type="Proteomes" id="UP000585614"/>
    </source>
</evidence>
<dbReference type="Proteomes" id="UP000585614">
    <property type="component" value="Unassembled WGS sequence"/>
</dbReference>
<evidence type="ECO:0000313" key="2">
    <source>
        <dbReference type="EMBL" id="KAF6371987.1"/>
    </source>
</evidence>
<dbReference type="EMBL" id="JACAGC010000004">
    <property type="protein sequence ID" value="KAF6371987.1"/>
    <property type="molecule type" value="Genomic_DNA"/>
</dbReference>